<protein>
    <submittedName>
        <fullName evidence="2">DUF3147 family protein</fullName>
    </submittedName>
</protein>
<feature type="transmembrane region" description="Helical" evidence="1">
    <location>
        <begin position="28"/>
        <end position="49"/>
    </location>
</feature>
<organism evidence="2 3">
    <name type="scientific">Puniceicoccus vermicola</name>
    <dbReference type="NCBI Taxonomy" id="388746"/>
    <lineage>
        <taxon>Bacteria</taxon>
        <taxon>Pseudomonadati</taxon>
        <taxon>Verrucomicrobiota</taxon>
        <taxon>Opitutia</taxon>
        <taxon>Puniceicoccales</taxon>
        <taxon>Puniceicoccaceae</taxon>
        <taxon>Puniceicoccus</taxon>
    </lineage>
</organism>
<name>A0A7X1AYA8_9BACT</name>
<feature type="transmembrane region" description="Helical" evidence="1">
    <location>
        <begin position="88"/>
        <end position="110"/>
    </location>
</feature>
<dbReference type="RefSeq" id="WP_185691905.1">
    <property type="nucleotide sequence ID" value="NZ_JACHVA010000046.1"/>
</dbReference>
<reference evidence="2 3" key="1">
    <citation type="submission" date="2020-07" db="EMBL/GenBank/DDBJ databases">
        <authorList>
            <person name="Feng X."/>
        </authorList>
    </citation>
    <scope>NUCLEOTIDE SEQUENCE [LARGE SCALE GENOMIC DNA]</scope>
    <source>
        <strain evidence="2 3">JCM14086</strain>
    </source>
</reference>
<evidence type="ECO:0000313" key="3">
    <source>
        <dbReference type="Proteomes" id="UP000525652"/>
    </source>
</evidence>
<gene>
    <name evidence="2" type="ORF">H5P30_04645</name>
</gene>
<dbReference type="InterPro" id="IPR058117">
    <property type="entry name" value="BV97_02767-like"/>
</dbReference>
<sequence length="113" mass="12310">MRLYAAVKVLLTAIVIVAVSEIAKRLSVFGALIAPLPLTSLLAIVWLYLDTGDTAKVSNLTSDILWLLIPSLLFFIALPILLRNGVHFWVSLLISCLVTAAGYGATTWMIGRR</sequence>
<dbReference type="NCBIfam" id="NF006749">
    <property type="entry name" value="PRK09272.1-2"/>
    <property type="match status" value="1"/>
</dbReference>
<keyword evidence="3" id="KW-1185">Reference proteome</keyword>
<feature type="transmembrane region" description="Helical" evidence="1">
    <location>
        <begin position="61"/>
        <end position="82"/>
    </location>
</feature>
<dbReference type="EMBL" id="JACHVA010000046">
    <property type="protein sequence ID" value="MBC2601065.1"/>
    <property type="molecule type" value="Genomic_DNA"/>
</dbReference>
<keyword evidence="1" id="KW-1133">Transmembrane helix</keyword>
<evidence type="ECO:0000313" key="2">
    <source>
        <dbReference type="EMBL" id="MBC2601065.1"/>
    </source>
</evidence>
<dbReference type="Proteomes" id="UP000525652">
    <property type="component" value="Unassembled WGS sequence"/>
</dbReference>
<keyword evidence="1" id="KW-0812">Transmembrane</keyword>
<dbReference type="AlphaFoldDB" id="A0A7X1AYA8"/>
<keyword evidence="1" id="KW-0472">Membrane</keyword>
<accession>A0A7X1AYA8</accession>
<proteinExistence type="predicted"/>
<comment type="caution">
    <text evidence="2">The sequence shown here is derived from an EMBL/GenBank/DDBJ whole genome shotgun (WGS) entry which is preliminary data.</text>
</comment>
<evidence type="ECO:0000256" key="1">
    <source>
        <dbReference type="SAM" id="Phobius"/>
    </source>
</evidence>